<keyword evidence="1" id="KW-0732">Signal</keyword>
<dbReference type="RefSeq" id="WP_061924945.1">
    <property type="nucleotide sequence ID" value="NZ_CP012669.1"/>
</dbReference>
<dbReference type="InterPro" id="IPR010319">
    <property type="entry name" value="Transglutaminase-like_Cys_pept"/>
</dbReference>
<dbReference type="PANTHER" id="PTHR39327">
    <property type="match status" value="1"/>
</dbReference>
<dbReference type="Proteomes" id="UP000057938">
    <property type="component" value="Chromosome"/>
</dbReference>
<gene>
    <name evidence="2" type="ORF">AMC99_01554</name>
</gene>
<evidence type="ECO:0000313" key="2">
    <source>
        <dbReference type="EMBL" id="ALE16846.1"/>
    </source>
</evidence>
<reference evidence="2 3" key="1">
    <citation type="submission" date="2015-09" db="EMBL/GenBank/DDBJ databases">
        <title>Complete genome sequence of a benzo[a]pyrene-degrading bacterium Altererythrobacter epoxidivorans CGMCC 1.7731T.</title>
        <authorList>
            <person name="Li Z."/>
            <person name="Cheng H."/>
            <person name="Huo Y."/>
            <person name="Xu X."/>
        </authorList>
    </citation>
    <scope>NUCLEOTIDE SEQUENCE [LARGE SCALE GENOMIC DNA]</scope>
    <source>
        <strain evidence="2 3">CGMCC 1.7731</strain>
    </source>
</reference>
<feature type="chain" id="PRO_5005789872" evidence="1">
    <location>
        <begin position="25"/>
        <end position="332"/>
    </location>
</feature>
<feature type="signal peptide" evidence="1">
    <location>
        <begin position="1"/>
        <end position="24"/>
    </location>
</feature>
<sequence length="332" mass="34995">MFKKPLIRAATALGLCAMPAVAEAAPLVVTVPSAMPLAAIGASQVNCPARPAIRSPFVAPVQIASGMSKSAAILGGQPSALERMRMQQNAGGTPAVPAGAASLAPALPAASGAVPLAAMGFSCISREDRAATGSVPGIAIPRRETVAQPSGGRFLGTERVKIGRTRFDAEWKRVSSRTLSQRDLTSAIGAIPADRDELLGEVNAWVNRSIRYKSDRRDSWADAASTLASRAGDCEDYAILKMQLLGAAGVSPDDMMLTLARDTMRRLDHAVLLVRNGGEWVMLDMQSDRIAPASMDYGYRPVMSFAGGESFLHGRKYVAPEAAQPRRLALAN</sequence>
<dbReference type="SUPFAM" id="SSF54001">
    <property type="entry name" value="Cysteine proteinases"/>
    <property type="match status" value="1"/>
</dbReference>
<dbReference type="EMBL" id="CP012669">
    <property type="protein sequence ID" value="ALE16846.1"/>
    <property type="molecule type" value="Genomic_DNA"/>
</dbReference>
<dbReference type="Gene3D" id="3.10.620.30">
    <property type="match status" value="1"/>
</dbReference>
<dbReference type="AlphaFoldDB" id="A0A0M3TAJ8"/>
<dbReference type="KEGG" id="aep:AMC99_01554"/>
<keyword evidence="3" id="KW-1185">Reference proteome</keyword>
<dbReference type="OrthoDB" id="5401788at2"/>
<protein>
    <submittedName>
        <fullName evidence="2">Uncharacterized protein</fullName>
    </submittedName>
</protein>
<dbReference type="InterPro" id="IPR038765">
    <property type="entry name" value="Papain-like_cys_pep_sf"/>
</dbReference>
<dbReference type="PANTHER" id="PTHR39327:SF1">
    <property type="entry name" value="BLR5470 PROTEIN"/>
    <property type="match status" value="1"/>
</dbReference>
<evidence type="ECO:0000256" key="1">
    <source>
        <dbReference type="SAM" id="SignalP"/>
    </source>
</evidence>
<dbReference type="PATRIC" id="fig|361183.4.peg.1527"/>
<dbReference type="Pfam" id="PF06035">
    <property type="entry name" value="Peptidase_C93"/>
    <property type="match status" value="1"/>
</dbReference>
<name>A0A0M3TAJ8_9SPHN</name>
<dbReference type="STRING" id="361183.AMC99_01554"/>
<organism evidence="2 3">
    <name type="scientific">Altererythrobacter epoxidivorans</name>
    <dbReference type="NCBI Taxonomy" id="361183"/>
    <lineage>
        <taxon>Bacteria</taxon>
        <taxon>Pseudomonadati</taxon>
        <taxon>Pseudomonadota</taxon>
        <taxon>Alphaproteobacteria</taxon>
        <taxon>Sphingomonadales</taxon>
        <taxon>Erythrobacteraceae</taxon>
        <taxon>Altererythrobacter</taxon>
    </lineage>
</organism>
<accession>A0A0M3TAJ8</accession>
<evidence type="ECO:0000313" key="3">
    <source>
        <dbReference type="Proteomes" id="UP000057938"/>
    </source>
</evidence>
<proteinExistence type="predicted"/>